<proteinExistence type="predicted"/>
<keyword evidence="1" id="KW-0472">Membrane</keyword>
<evidence type="ECO:0000313" key="2">
    <source>
        <dbReference type="EMBL" id="AJD93443.1"/>
    </source>
</evidence>
<feature type="transmembrane region" description="Helical" evidence="1">
    <location>
        <begin position="95"/>
        <end position="119"/>
    </location>
</feature>
<organism evidence="2 3">
    <name type="scientific">Jeotgalibacillus malaysiensis</name>
    <dbReference type="NCBI Taxonomy" id="1508404"/>
    <lineage>
        <taxon>Bacteria</taxon>
        <taxon>Bacillati</taxon>
        <taxon>Bacillota</taxon>
        <taxon>Bacilli</taxon>
        <taxon>Bacillales</taxon>
        <taxon>Caryophanaceae</taxon>
        <taxon>Jeotgalibacillus</taxon>
    </lineage>
</organism>
<keyword evidence="1" id="KW-0812">Transmembrane</keyword>
<gene>
    <name evidence="2" type="ORF">JMA_41260</name>
</gene>
<feature type="transmembrane region" description="Helical" evidence="1">
    <location>
        <begin position="279"/>
        <end position="306"/>
    </location>
</feature>
<sequence length="316" mass="36060">MSDVLIQNNFLYLLPLMVAIVIVLSTMLFSQRMKHEKIFEDETANFLHGLSYLKPFVWFINPDETDKKVKAQQTLINKAGLHTKLNYRSFISLQILLLIAGLLVYGILFVSLEAWLVLIGFMFNMPIDTTPGGLQNTRLFLAMALLVVMIIPTTLLRMRAKRNDFLFSQDLPLVQLSIILMLRARRPISEVLFELSRTENRYREIFETGYRIYLRDKVEGYEYLRSQFMGTGFEDAIDVLENMGDYSKEESILVLENGLQLLIRSGQEKKRGKAMLGTLFSQFSMMLPFGGVILLGAVPVIVYAFSMLSSGIAPTP</sequence>
<feature type="transmembrane region" description="Helical" evidence="1">
    <location>
        <begin position="139"/>
        <end position="156"/>
    </location>
</feature>
<protein>
    <recommendedName>
        <fullName evidence="4">Type II secretion system protein GspF domain-containing protein</fullName>
    </recommendedName>
</protein>
<dbReference type="KEGG" id="jeo:JMA_41260"/>
<dbReference type="Proteomes" id="UP000031449">
    <property type="component" value="Plasmid unnamed"/>
</dbReference>
<dbReference type="BioCyc" id="JESP1508404:G14D9-13410-MONOMER"/>
<geneLocation type="plasmid" evidence="3"/>
<dbReference type="HOGENOM" id="CLU_896189_0_0_9"/>
<dbReference type="AlphaFoldDB" id="A0A0B5AY43"/>
<feature type="transmembrane region" description="Helical" evidence="1">
    <location>
        <begin position="12"/>
        <end position="29"/>
    </location>
</feature>
<accession>A0A0B5AY43</accession>
<keyword evidence="3" id="KW-1185">Reference proteome</keyword>
<evidence type="ECO:0008006" key="4">
    <source>
        <dbReference type="Google" id="ProtNLM"/>
    </source>
</evidence>
<reference evidence="2 3" key="1">
    <citation type="submission" date="2014-08" db="EMBL/GenBank/DDBJ databases">
        <title>Complete genome of a marine bacteria Jeotgalibacillus malaysiensis.</title>
        <authorList>
            <person name="Yaakop A.S."/>
            <person name="Chan K.-G."/>
            <person name="Goh K.M."/>
        </authorList>
    </citation>
    <scope>NUCLEOTIDE SEQUENCE [LARGE SCALE GENOMIC DNA]</scope>
    <source>
        <strain evidence="2 3">D5</strain>
        <plasmid evidence="3">Plasmid</plasmid>
    </source>
</reference>
<dbReference type="EMBL" id="CP009417">
    <property type="protein sequence ID" value="AJD93443.1"/>
    <property type="molecule type" value="Genomic_DNA"/>
</dbReference>
<name>A0A0B5AY43_9BACL</name>
<keyword evidence="2" id="KW-0614">Plasmid</keyword>
<evidence type="ECO:0000256" key="1">
    <source>
        <dbReference type="SAM" id="Phobius"/>
    </source>
</evidence>
<dbReference type="OrthoDB" id="2989734at2"/>
<evidence type="ECO:0000313" key="3">
    <source>
        <dbReference type="Proteomes" id="UP000031449"/>
    </source>
</evidence>
<keyword evidence="1" id="KW-1133">Transmembrane helix</keyword>